<organism evidence="2 3">
    <name type="scientific">Roseateles depolymerans</name>
    <dbReference type="NCBI Taxonomy" id="76731"/>
    <lineage>
        <taxon>Bacteria</taxon>
        <taxon>Pseudomonadati</taxon>
        <taxon>Pseudomonadota</taxon>
        <taxon>Betaproteobacteria</taxon>
        <taxon>Burkholderiales</taxon>
        <taxon>Sphaerotilaceae</taxon>
        <taxon>Roseateles</taxon>
    </lineage>
</organism>
<dbReference type="SMART" id="SM00382">
    <property type="entry name" value="AAA"/>
    <property type="match status" value="1"/>
</dbReference>
<reference evidence="2 3" key="1">
    <citation type="submission" date="2017-08" db="EMBL/GenBank/DDBJ databases">
        <title>Infants hospitalized years apart are colonized by the same room-sourced microbial strains.</title>
        <authorList>
            <person name="Brooks B."/>
            <person name="Olm M.R."/>
            <person name="Firek B.A."/>
            <person name="Baker R."/>
            <person name="Thomas B.C."/>
            <person name="Morowitz M.J."/>
            <person name="Banfield J.F."/>
        </authorList>
    </citation>
    <scope>NUCLEOTIDE SEQUENCE [LARGE SCALE GENOMIC DNA]</scope>
    <source>
        <strain evidence="2">S2_012_000_R2_81</strain>
    </source>
</reference>
<dbReference type="PROSITE" id="PS00675">
    <property type="entry name" value="SIGMA54_INTERACT_1"/>
    <property type="match status" value="1"/>
</dbReference>
<evidence type="ECO:0000313" key="3">
    <source>
        <dbReference type="Proteomes" id="UP000249633"/>
    </source>
</evidence>
<dbReference type="AlphaFoldDB" id="A0A2W5F7N0"/>
<proteinExistence type="predicted"/>
<dbReference type="EMBL" id="QFOD01000033">
    <property type="protein sequence ID" value="PZP27222.1"/>
    <property type="molecule type" value="Genomic_DNA"/>
</dbReference>
<evidence type="ECO:0000259" key="1">
    <source>
        <dbReference type="SMART" id="SM00382"/>
    </source>
</evidence>
<feature type="domain" description="AAA+ ATPase" evidence="1">
    <location>
        <begin position="41"/>
        <end position="197"/>
    </location>
</feature>
<dbReference type="Gene3D" id="3.40.50.300">
    <property type="entry name" value="P-loop containing nucleotide triphosphate hydrolases"/>
    <property type="match status" value="1"/>
</dbReference>
<gene>
    <name evidence="2" type="ORF">DI603_22425</name>
</gene>
<dbReference type="InterPro" id="IPR008868">
    <property type="entry name" value="TniB"/>
</dbReference>
<comment type="caution">
    <text evidence="2">The sequence shown here is derived from an EMBL/GenBank/DDBJ whole genome shotgun (WGS) entry which is preliminary data.</text>
</comment>
<dbReference type="Pfam" id="PF05621">
    <property type="entry name" value="TniB"/>
    <property type="match status" value="1"/>
</dbReference>
<dbReference type="SUPFAM" id="SSF52540">
    <property type="entry name" value="P-loop containing nucleoside triphosphate hydrolases"/>
    <property type="match status" value="1"/>
</dbReference>
<evidence type="ECO:0000313" key="2">
    <source>
        <dbReference type="EMBL" id="PZP27222.1"/>
    </source>
</evidence>
<sequence length="316" mass="35035">MNHRDFEVFGAFDAEYLLFPPFVAASDAIDRLLTQFRLTGMVENLLVTGESGTGKTTLCRTMLQKYPKQVHLERDVIPVLFAPIPPAATIGGAAEQMLFRLGDPAPAKGTTSAKTARAVRLARGCGVELLLFDEANHIQDRGRSGTQYHVGDWLKALTDELQIPCVLLGLPRVEALLRVNEQLRRRFTRQIRMELGQDPDVAVETECLQLFNSLAHALPIRFDPGDMSWSELGQRVRFGTDGRVALFKVLLSQALRFGMANCLDVLTVSDLAEAFTAAIWPQGVGALNPFHKSFEFRRLDRAGEPFERGALGSGRR</sequence>
<dbReference type="Proteomes" id="UP000249633">
    <property type="component" value="Unassembled WGS sequence"/>
</dbReference>
<accession>A0A2W5F7N0</accession>
<dbReference type="InterPro" id="IPR003593">
    <property type="entry name" value="AAA+_ATPase"/>
</dbReference>
<protein>
    <submittedName>
        <fullName evidence="2">Transposase</fullName>
    </submittedName>
</protein>
<dbReference type="InterPro" id="IPR027417">
    <property type="entry name" value="P-loop_NTPase"/>
</dbReference>
<name>A0A2W5F7N0_9BURK</name>
<dbReference type="InterPro" id="IPR025662">
    <property type="entry name" value="Sigma_54_int_dom_ATP-bd_1"/>
</dbReference>